<proteinExistence type="predicted"/>
<keyword evidence="1" id="KW-0479">Metal-binding</keyword>
<reference evidence="7 8" key="1">
    <citation type="submission" date="2024-05" db="EMBL/GenBank/DDBJ databases">
        <title>Genetic variation in Jamaican populations of the coffee berry borer (Hypothenemus hampei).</title>
        <authorList>
            <person name="Errbii M."/>
            <person name="Myrie A."/>
        </authorList>
    </citation>
    <scope>NUCLEOTIDE SEQUENCE [LARGE SCALE GENOMIC DNA]</scope>
    <source>
        <strain evidence="7">JA-Hopewell-2020-01-JO</strain>
        <tissue evidence="7">Whole body</tissue>
    </source>
</reference>
<evidence type="ECO:0000256" key="5">
    <source>
        <dbReference type="PROSITE-ProRule" id="PRU00309"/>
    </source>
</evidence>
<evidence type="ECO:0000256" key="2">
    <source>
        <dbReference type="ARBA" id="ARBA00022771"/>
    </source>
</evidence>
<protein>
    <recommendedName>
        <fullName evidence="6">THAP-type domain-containing protein</fullName>
    </recommendedName>
</protein>
<keyword evidence="2 5" id="KW-0863">Zinc-finger</keyword>
<feature type="domain" description="THAP-type" evidence="6">
    <location>
        <begin position="1"/>
        <end position="68"/>
    </location>
</feature>
<name>A0ABD1FAG8_HYPHA</name>
<evidence type="ECO:0000256" key="4">
    <source>
        <dbReference type="ARBA" id="ARBA00023125"/>
    </source>
</evidence>
<comment type="caution">
    <text evidence="7">The sequence shown here is derived from an EMBL/GenBank/DDBJ whole genome shotgun (WGS) entry which is preliminary data.</text>
</comment>
<dbReference type="GO" id="GO:0008270">
    <property type="term" value="F:zinc ion binding"/>
    <property type="evidence" value="ECO:0007669"/>
    <property type="project" value="UniProtKB-KW"/>
</dbReference>
<sequence length="68" mass="7887">MVNYCCAINCKNNSRDNKDVSFFTLPKDGIRQLQWLDKIGRLDLMQDKIETICKKRVCGVHLELSITI</sequence>
<accession>A0ABD1FAG8</accession>
<dbReference type="Proteomes" id="UP001566132">
    <property type="component" value="Unassembled WGS sequence"/>
</dbReference>
<organism evidence="7 8">
    <name type="scientific">Hypothenemus hampei</name>
    <name type="common">Coffee berry borer</name>
    <dbReference type="NCBI Taxonomy" id="57062"/>
    <lineage>
        <taxon>Eukaryota</taxon>
        <taxon>Metazoa</taxon>
        <taxon>Ecdysozoa</taxon>
        <taxon>Arthropoda</taxon>
        <taxon>Hexapoda</taxon>
        <taxon>Insecta</taxon>
        <taxon>Pterygota</taxon>
        <taxon>Neoptera</taxon>
        <taxon>Endopterygota</taxon>
        <taxon>Coleoptera</taxon>
        <taxon>Polyphaga</taxon>
        <taxon>Cucujiformia</taxon>
        <taxon>Curculionidae</taxon>
        <taxon>Scolytinae</taxon>
        <taxon>Hypothenemus</taxon>
    </lineage>
</organism>
<dbReference type="EMBL" id="JBDJPC010000001">
    <property type="protein sequence ID" value="KAL1516261.1"/>
    <property type="molecule type" value="Genomic_DNA"/>
</dbReference>
<evidence type="ECO:0000256" key="1">
    <source>
        <dbReference type="ARBA" id="ARBA00022723"/>
    </source>
</evidence>
<dbReference type="InterPro" id="IPR006612">
    <property type="entry name" value="THAP_Znf"/>
</dbReference>
<dbReference type="GO" id="GO:0003677">
    <property type="term" value="F:DNA binding"/>
    <property type="evidence" value="ECO:0007669"/>
    <property type="project" value="UniProtKB-UniRule"/>
</dbReference>
<dbReference type="Pfam" id="PF05485">
    <property type="entry name" value="THAP"/>
    <property type="match status" value="1"/>
</dbReference>
<dbReference type="SUPFAM" id="SSF57716">
    <property type="entry name" value="Glucocorticoid receptor-like (DNA-binding domain)"/>
    <property type="match status" value="1"/>
</dbReference>
<gene>
    <name evidence="7" type="ORF">ABEB36_000180</name>
</gene>
<dbReference type="AlphaFoldDB" id="A0ABD1FAG8"/>
<keyword evidence="3" id="KW-0862">Zinc</keyword>
<dbReference type="PROSITE" id="PS50950">
    <property type="entry name" value="ZF_THAP"/>
    <property type="match status" value="1"/>
</dbReference>
<evidence type="ECO:0000313" key="8">
    <source>
        <dbReference type="Proteomes" id="UP001566132"/>
    </source>
</evidence>
<evidence type="ECO:0000259" key="6">
    <source>
        <dbReference type="PROSITE" id="PS50950"/>
    </source>
</evidence>
<evidence type="ECO:0000313" key="7">
    <source>
        <dbReference type="EMBL" id="KAL1516261.1"/>
    </source>
</evidence>
<keyword evidence="8" id="KW-1185">Reference proteome</keyword>
<evidence type="ECO:0000256" key="3">
    <source>
        <dbReference type="ARBA" id="ARBA00022833"/>
    </source>
</evidence>
<keyword evidence="4 5" id="KW-0238">DNA-binding</keyword>